<gene>
    <name evidence="2" type="ORF">TNCT_141621</name>
</gene>
<reference evidence="2" key="1">
    <citation type="submission" date="2020-07" db="EMBL/GenBank/DDBJ databases">
        <title>Multicomponent nature underlies the extraordinary mechanical properties of spider dragline silk.</title>
        <authorList>
            <person name="Kono N."/>
            <person name="Nakamura H."/>
            <person name="Mori M."/>
            <person name="Yoshida Y."/>
            <person name="Ohtoshi R."/>
            <person name="Malay A.D."/>
            <person name="Moran D.A.P."/>
            <person name="Tomita M."/>
            <person name="Numata K."/>
            <person name="Arakawa K."/>
        </authorList>
    </citation>
    <scope>NUCLEOTIDE SEQUENCE</scope>
</reference>
<sequence length="123" mass="14174">MFLFHSFLEKSVIEDDLSFIEVWSQSFYTLYNLDKDSGPEIIASTRSSSDHMESEEIAPVSILEWNKDERCGDSKCRNKENHIKDSINIKATPKTARTLKNTLTMPRKHAKKPTCVKAEHRNS</sequence>
<organism evidence="2 3">
    <name type="scientific">Trichonephila clavata</name>
    <name type="common">Joro spider</name>
    <name type="synonym">Nephila clavata</name>
    <dbReference type="NCBI Taxonomy" id="2740835"/>
    <lineage>
        <taxon>Eukaryota</taxon>
        <taxon>Metazoa</taxon>
        <taxon>Ecdysozoa</taxon>
        <taxon>Arthropoda</taxon>
        <taxon>Chelicerata</taxon>
        <taxon>Arachnida</taxon>
        <taxon>Araneae</taxon>
        <taxon>Araneomorphae</taxon>
        <taxon>Entelegynae</taxon>
        <taxon>Araneoidea</taxon>
        <taxon>Nephilidae</taxon>
        <taxon>Trichonephila</taxon>
    </lineage>
</organism>
<proteinExistence type="predicted"/>
<protein>
    <submittedName>
        <fullName evidence="2">Uncharacterized protein</fullName>
    </submittedName>
</protein>
<evidence type="ECO:0000256" key="1">
    <source>
        <dbReference type="SAM" id="MobiDB-lite"/>
    </source>
</evidence>
<comment type="caution">
    <text evidence="2">The sequence shown here is derived from an EMBL/GenBank/DDBJ whole genome shotgun (WGS) entry which is preliminary data.</text>
</comment>
<name>A0A8X6LRE0_TRICU</name>
<accession>A0A8X6LRE0</accession>
<dbReference type="OrthoDB" id="10555739at2759"/>
<dbReference type="EMBL" id="BMAO01027868">
    <property type="protein sequence ID" value="GFR20186.1"/>
    <property type="molecule type" value="Genomic_DNA"/>
</dbReference>
<evidence type="ECO:0000313" key="3">
    <source>
        <dbReference type="Proteomes" id="UP000887116"/>
    </source>
</evidence>
<dbReference type="Proteomes" id="UP000887116">
    <property type="component" value="Unassembled WGS sequence"/>
</dbReference>
<evidence type="ECO:0000313" key="2">
    <source>
        <dbReference type="EMBL" id="GFR20186.1"/>
    </source>
</evidence>
<keyword evidence="3" id="KW-1185">Reference proteome</keyword>
<feature type="region of interest" description="Disordered" evidence="1">
    <location>
        <begin position="95"/>
        <end position="123"/>
    </location>
</feature>
<dbReference type="AlphaFoldDB" id="A0A8X6LRE0"/>